<accession>A0AAP2W6G6</accession>
<dbReference type="EMBL" id="PGCK01000007">
    <property type="protein sequence ID" value="MCD1295303.1"/>
    <property type="molecule type" value="Genomic_DNA"/>
</dbReference>
<dbReference type="Proteomes" id="UP001320159">
    <property type="component" value="Unassembled WGS sequence"/>
</dbReference>
<evidence type="ECO:0000256" key="1">
    <source>
        <dbReference type="SAM" id="MobiDB-lite"/>
    </source>
</evidence>
<evidence type="ECO:0008006" key="4">
    <source>
        <dbReference type="Google" id="ProtNLM"/>
    </source>
</evidence>
<dbReference type="AlphaFoldDB" id="A0AAP2W6G6"/>
<protein>
    <recommendedName>
        <fullName evidence="4">Lipoprotein</fullName>
    </recommendedName>
</protein>
<comment type="caution">
    <text evidence="2">The sequence shown here is derived from an EMBL/GenBank/DDBJ whole genome shotgun (WGS) entry which is preliminary data.</text>
</comment>
<sequence>MHLSQRAILIFTLALALAVSGCCACCETTPTPDDNSRPSGNTYSNYYQSDPGPSSGDIQKSSSTLSTSADALDTGDQAAFELCLTNEAKKRYSLNEMSADGAKKLAEAIRNARIVKQYSNEILYETTIDGETYYFSTTKEGGEWKIDSI</sequence>
<evidence type="ECO:0000313" key="2">
    <source>
        <dbReference type="EMBL" id="MCD1295303.1"/>
    </source>
</evidence>
<evidence type="ECO:0000313" key="3">
    <source>
        <dbReference type="Proteomes" id="UP001320159"/>
    </source>
</evidence>
<name>A0AAP2W6G6_9EURY</name>
<feature type="region of interest" description="Disordered" evidence="1">
    <location>
        <begin position="30"/>
        <end position="69"/>
    </location>
</feature>
<organism evidence="2 3">
    <name type="scientific">Methanooceanicella nereidis</name>
    <dbReference type="NCBI Taxonomy" id="2052831"/>
    <lineage>
        <taxon>Archaea</taxon>
        <taxon>Methanobacteriati</taxon>
        <taxon>Methanobacteriota</taxon>
        <taxon>Stenosarchaea group</taxon>
        <taxon>Methanomicrobia</taxon>
        <taxon>Methanocellales</taxon>
        <taxon>Methanocellaceae</taxon>
        <taxon>Methanooceanicella</taxon>
    </lineage>
</organism>
<proteinExistence type="predicted"/>
<dbReference type="PROSITE" id="PS51257">
    <property type="entry name" value="PROKAR_LIPOPROTEIN"/>
    <property type="match status" value="1"/>
</dbReference>
<keyword evidence="3" id="KW-1185">Reference proteome</keyword>
<gene>
    <name evidence="2" type="ORF">CUJ83_09855</name>
</gene>
<dbReference type="RefSeq" id="WP_230742155.1">
    <property type="nucleotide sequence ID" value="NZ_PGCK01000007.1"/>
</dbReference>
<feature type="compositionally biased region" description="Polar residues" evidence="1">
    <location>
        <begin position="30"/>
        <end position="60"/>
    </location>
</feature>
<reference evidence="2 3" key="1">
    <citation type="submission" date="2017-11" db="EMBL/GenBank/DDBJ databases">
        <title>Isolation and Characterization of Family Methanocellaceae Species from Potential Methane Hydrate Area Offshore Southwestern Taiwan.</title>
        <authorList>
            <person name="Zhang W.-L."/>
            <person name="Chen W.-C."/>
            <person name="Lai M.-C."/>
            <person name="Chen S.-C."/>
        </authorList>
    </citation>
    <scope>NUCLEOTIDE SEQUENCE [LARGE SCALE GENOMIC DNA]</scope>
    <source>
        <strain evidence="2 3">CWC-04</strain>
    </source>
</reference>